<sequence length="178" mass="21066">MIRFGQNVQFLKTKEEKHKVELVPGPVINTRAVAPRLGEVCVQFRGKVLCFGGTQVLYPCERILFHIVVEIPKFRFPEPRHFHIFDDRVRINGLRHFIEDFKKFGDRCRCRHRRVIRHSKNRLLKPFNKRYKRFIAIRLDPFGEIGLQNNSLFHFQASKCLLVDVLQSIEPPDNVCSR</sequence>
<gene>
    <name evidence="1" type="ORF">METSCH_B10450</name>
</gene>
<organism evidence="1 2">
    <name type="scientific">Metschnikowia aff. pulcherrima</name>
    <dbReference type="NCBI Taxonomy" id="2163413"/>
    <lineage>
        <taxon>Eukaryota</taxon>
        <taxon>Fungi</taxon>
        <taxon>Dikarya</taxon>
        <taxon>Ascomycota</taxon>
        <taxon>Saccharomycotina</taxon>
        <taxon>Pichiomycetes</taxon>
        <taxon>Metschnikowiaceae</taxon>
        <taxon>Metschnikowia</taxon>
    </lineage>
</organism>
<name>A0A4P6XKF9_9ASCO</name>
<dbReference type="AlphaFoldDB" id="A0A4P6XKF9"/>
<evidence type="ECO:0000313" key="2">
    <source>
        <dbReference type="Proteomes" id="UP000292447"/>
    </source>
</evidence>
<protein>
    <submittedName>
        <fullName evidence="1">Uncharacterized protein</fullName>
    </submittedName>
</protein>
<proteinExistence type="predicted"/>
<dbReference type="Proteomes" id="UP000292447">
    <property type="component" value="Chromosome II"/>
</dbReference>
<evidence type="ECO:0000313" key="1">
    <source>
        <dbReference type="EMBL" id="QBM87832.1"/>
    </source>
</evidence>
<keyword evidence="2" id="KW-1185">Reference proteome</keyword>
<dbReference type="EMBL" id="CP034457">
    <property type="protein sequence ID" value="QBM87832.1"/>
    <property type="molecule type" value="Genomic_DNA"/>
</dbReference>
<reference evidence="2" key="1">
    <citation type="submission" date="2019-03" db="EMBL/GenBank/DDBJ databases">
        <title>Snf2 controls pulcherriminic acid biosynthesis and connects pigmentation and antifungal activity of the yeast Metschnikowia pulcherrima.</title>
        <authorList>
            <person name="Gore-Lloyd D."/>
            <person name="Sumann I."/>
            <person name="Brachmann A.O."/>
            <person name="Schneeberger K."/>
            <person name="Ortiz-Merino R.A."/>
            <person name="Moreno-Beltran M."/>
            <person name="Schlaefli M."/>
            <person name="Kirner P."/>
            <person name="Santos Kron A."/>
            <person name="Wolfe K.H."/>
            <person name="Piel J."/>
            <person name="Ahrens C.H."/>
            <person name="Henk D."/>
            <person name="Freimoser F.M."/>
        </authorList>
    </citation>
    <scope>NUCLEOTIDE SEQUENCE [LARGE SCALE GENOMIC DNA]</scope>
    <source>
        <strain evidence="2">APC 1.2</strain>
    </source>
</reference>
<accession>A0A4P6XKF9</accession>